<evidence type="ECO:0000313" key="2">
    <source>
        <dbReference type="Proteomes" id="UP001140511"/>
    </source>
</evidence>
<proteinExistence type="predicted"/>
<sequence length="138" mass="15516">METHPEQSANLSLEDIRHKIRAYRSIGHFAEATLLIEQLPQDVRYSRGVAIEAVQLYLAQGQYRLATDICNNVPGPSSAEIESESFPFSNHDEDVVAFELLRVLTLRVVRFSKVKTALEIAQRFGSAWNLGMIVSITI</sequence>
<gene>
    <name evidence="1" type="ORF">T069G_01194</name>
</gene>
<comment type="caution">
    <text evidence="1">The sequence shown here is derived from an EMBL/GenBank/DDBJ whole genome shotgun (WGS) entry which is preliminary data.</text>
</comment>
<protein>
    <submittedName>
        <fullName evidence="1">Uncharacterized protein</fullName>
    </submittedName>
</protein>
<organism evidence="1 2">
    <name type="scientific">Trichoderma breve</name>
    <dbReference type="NCBI Taxonomy" id="2034170"/>
    <lineage>
        <taxon>Eukaryota</taxon>
        <taxon>Fungi</taxon>
        <taxon>Dikarya</taxon>
        <taxon>Ascomycota</taxon>
        <taxon>Pezizomycotina</taxon>
        <taxon>Sordariomycetes</taxon>
        <taxon>Hypocreomycetidae</taxon>
        <taxon>Hypocreales</taxon>
        <taxon>Hypocreaceae</taxon>
        <taxon>Trichoderma</taxon>
    </lineage>
</organism>
<dbReference type="GeneID" id="80863092"/>
<reference evidence="1" key="1">
    <citation type="submission" date="2022-09" db="EMBL/GenBank/DDBJ databases">
        <title>Chromosome-level assembly of Trichoderma breve T069, a fungus used in development of biopesticide product.</title>
        <authorList>
            <person name="Lin R."/>
            <person name="Liu T."/>
        </authorList>
    </citation>
    <scope>NUCLEOTIDE SEQUENCE</scope>
    <source>
        <strain evidence="1">T069</strain>
    </source>
</reference>
<dbReference type="EMBL" id="JAOPEN010000001">
    <property type="protein sequence ID" value="KAJ4864664.1"/>
    <property type="molecule type" value="Genomic_DNA"/>
</dbReference>
<keyword evidence="2" id="KW-1185">Reference proteome</keyword>
<accession>A0A9W9EDI9</accession>
<name>A0A9W9EDI9_9HYPO</name>
<dbReference type="AlphaFoldDB" id="A0A9W9EDI9"/>
<evidence type="ECO:0000313" key="1">
    <source>
        <dbReference type="EMBL" id="KAJ4864664.1"/>
    </source>
</evidence>
<dbReference type="Proteomes" id="UP001140511">
    <property type="component" value="Unassembled WGS sequence"/>
</dbReference>
<dbReference type="RefSeq" id="XP_056033720.1">
    <property type="nucleotide sequence ID" value="XM_056168404.1"/>
</dbReference>